<protein>
    <submittedName>
        <fullName evidence="1">Uncharacterized protein</fullName>
    </submittedName>
</protein>
<accession>A0A1B8AIN2</accession>
<dbReference type="EMBL" id="LYXU01000004">
    <property type="protein sequence ID" value="OBS20134.1"/>
    <property type="molecule type" value="Genomic_DNA"/>
</dbReference>
<evidence type="ECO:0000313" key="2">
    <source>
        <dbReference type="Proteomes" id="UP000091967"/>
    </source>
</evidence>
<dbReference type="AlphaFoldDB" id="A0A1B8AIN2"/>
<name>A0A1B8AIN2_FUSPO</name>
<sequence>MDFAASLESSSSLQVIFVNPVKPKTKRHFSIPQSEEQWQNCRRENGLATVDSLVNKVSNLRGWDQRHLQEWEKFVVIAATVVDLYRGQEEDTLRFGKVYAGRTGYETRRKDRAAVLSLISLLDRLYSAGLKHRAFELLILLNLRLSKLRLWTSRYFKEIFLEFPKILFETKEEIQACVPLYLPFLVQLLRPEYTLNTIQRALKSKTLTRHDLDAFQQACHTRQCVPSLPFNSGEFQASQSSQESQALDHELGQALHIDKMFPADLNTTIAGYKVFDMSQELYQKASVAEKHQEICNRIERSNACITQYEWSDRFHLPAANQAIDDLVYNGVLHGSDVFRQKTYLKYCGHLKVENSSLQILIPTSPKEILDVSLLSSEHNIDHKIPWRTDQVLLLGQGTILSTTGNIGFISIAMPLSSE</sequence>
<evidence type="ECO:0000313" key="1">
    <source>
        <dbReference type="EMBL" id="OBS20134.1"/>
    </source>
</evidence>
<comment type="caution">
    <text evidence="1">The sequence shown here is derived from an EMBL/GenBank/DDBJ whole genome shotgun (WGS) entry which is preliminary data.</text>
</comment>
<dbReference type="OMA" id="IERSNAC"/>
<organism evidence="1 2">
    <name type="scientific">Fusarium poae</name>
    <dbReference type="NCBI Taxonomy" id="36050"/>
    <lineage>
        <taxon>Eukaryota</taxon>
        <taxon>Fungi</taxon>
        <taxon>Dikarya</taxon>
        <taxon>Ascomycota</taxon>
        <taxon>Pezizomycotina</taxon>
        <taxon>Sordariomycetes</taxon>
        <taxon>Hypocreomycetidae</taxon>
        <taxon>Hypocreales</taxon>
        <taxon>Nectriaceae</taxon>
        <taxon>Fusarium</taxon>
    </lineage>
</organism>
<gene>
    <name evidence="1" type="ORF">FPOA_11856</name>
</gene>
<proteinExistence type="predicted"/>
<keyword evidence="2" id="KW-1185">Reference proteome</keyword>
<dbReference type="Proteomes" id="UP000091967">
    <property type="component" value="Unassembled WGS sequence"/>
</dbReference>
<reference evidence="1 2" key="1">
    <citation type="submission" date="2016-06" db="EMBL/GenBank/DDBJ databases">
        <title>Living apart together: crosstalk between the core and supernumerary genomes in a fungal plant pathogen.</title>
        <authorList>
            <person name="Vanheule A."/>
            <person name="Audenaert K."/>
            <person name="Warris S."/>
            <person name="Van De Geest H."/>
            <person name="Schijlen E."/>
            <person name="Hofte M."/>
            <person name="De Saeger S."/>
            <person name="Haesaert G."/>
            <person name="Waalwijk C."/>
            <person name="Van Der Lee T."/>
        </authorList>
    </citation>
    <scope>NUCLEOTIDE SEQUENCE [LARGE SCALE GENOMIC DNA]</scope>
    <source>
        <strain evidence="1 2">2516</strain>
    </source>
</reference>